<accession>W0GQY7</accession>
<dbReference type="EMBL" id="CP006720">
    <property type="protein sequence ID" value="AHI58663.1"/>
    <property type="molecule type" value="Genomic_DNA"/>
</dbReference>
<keyword evidence="2" id="KW-1185">Reference proteome</keyword>
<name>W0GQY7_9MOLU</name>
<dbReference type="OrthoDB" id="390324at2"/>
<organism evidence="1 2">
    <name type="scientific">Spiroplasma mirum ATCC 29335</name>
    <dbReference type="NCBI Taxonomy" id="838561"/>
    <lineage>
        <taxon>Bacteria</taxon>
        <taxon>Bacillati</taxon>
        <taxon>Mycoplasmatota</taxon>
        <taxon>Mollicutes</taxon>
        <taxon>Entomoplasmatales</taxon>
        <taxon>Spiroplasmataceae</taxon>
        <taxon>Spiroplasma</taxon>
    </lineage>
</organism>
<dbReference type="Proteomes" id="UP000019260">
    <property type="component" value="Chromosome"/>
</dbReference>
<gene>
    <name evidence="1" type="ORF">P344_06825</name>
</gene>
<evidence type="ECO:0000313" key="1">
    <source>
        <dbReference type="EMBL" id="AHI58663.1"/>
    </source>
</evidence>
<dbReference type="RefSeq" id="WP_025317874.1">
    <property type="nucleotide sequence ID" value="NZ_CP002082.1"/>
</dbReference>
<dbReference type="HOGENOM" id="CLU_816135_0_0_14"/>
<proteinExistence type="predicted"/>
<dbReference type="KEGG" id="smia:P344_06825"/>
<dbReference type="STRING" id="838561.P344_06825"/>
<dbReference type="KEGG" id="smir:SMM_1144"/>
<protein>
    <submittedName>
        <fullName evidence="1">Uncharacterized protein</fullName>
    </submittedName>
</protein>
<dbReference type="PATRIC" id="fig|838561.3.peg.1312"/>
<dbReference type="AlphaFoldDB" id="W0GQY7"/>
<evidence type="ECO:0000313" key="2">
    <source>
        <dbReference type="Proteomes" id="UP000019260"/>
    </source>
</evidence>
<reference evidence="1 2" key="1">
    <citation type="submission" date="2013-09" db="EMBL/GenBank/DDBJ databases">
        <title>Complete genome sequence of Spiroplasma mirum suckling mouse cataract agent.</title>
        <authorList>
            <person name="Landry C.A."/>
            <person name="Bastian F.O."/>
            <person name="Thune R.L."/>
        </authorList>
    </citation>
    <scope>NUCLEOTIDE SEQUENCE [LARGE SCALE GENOMIC DNA]</scope>
    <source>
        <strain evidence="1 2">SMCA</strain>
    </source>
</reference>
<sequence>MPLKIILGLIPSLVSFGKLPTRIPTSFASEDSNQKQWTEFTNQLTRLSTIGNIMKIAFDETFEVTSQVKIKISENVGDIINALAPDLIHFHNFLLSQKAENHNNLILLLIQYLFKKPTDINNYGFTKINSQVKHPITTNLDIIIHNLLQPWQTAASESSKITEPFKLVAMIKIPFWGWETYQIKWNCGDIDLGNKNINKIGKDLFDQLLNHDLTKDVSLKIDLGSIIPTIPVPIPLTKLVNSLILELLAQQGYNNDEITNNNLTILSGKSIFKITKDGKNWEVANNIDAILNETVKDVHLKIKNLKLKVISKNDPTISFETNDNMTTTVMLDIDLNSILK</sequence>